<proteinExistence type="predicted"/>
<feature type="compositionally biased region" description="Polar residues" evidence="1">
    <location>
        <begin position="67"/>
        <end position="83"/>
    </location>
</feature>
<feature type="region of interest" description="Disordered" evidence="1">
    <location>
        <begin position="67"/>
        <end position="89"/>
    </location>
</feature>
<name>A0A448WLY6_9PLAT</name>
<dbReference type="Proteomes" id="UP000784294">
    <property type="component" value="Unassembled WGS sequence"/>
</dbReference>
<dbReference type="EMBL" id="CAAALY010022591">
    <property type="protein sequence ID" value="VEL14864.1"/>
    <property type="molecule type" value="Genomic_DNA"/>
</dbReference>
<evidence type="ECO:0000313" key="3">
    <source>
        <dbReference type="Proteomes" id="UP000784294"/>
    </source>
</evidence>
<accession>A0A448WLY6</accession>
<gene>
    <name evidence="2" type="ORF">PXEA_LOCUS8304</name>
</gene>
<evidence type="ECO:0000313" key="2">
    <source>
        <dbReference type="EMBL" id="VEL14864.1"/>
    </source>
</evidence>
<dbReference type="AlphaFoldDB" id="A0A448WLY6"/>
<organism evidence="2 3">
    <name type="scientific">Protopolystoma xenopodis</name>
    <dbReference type="NCBI Taxonomy" id="117903"/>
    <lineage>
        <taxon>Eukaryota</taxon>
        <taxon>Metazoa</taxon>
        <taxon>Spiralia</taxon>
        <taxon>Lophotrochozoa</taxon>
        <taxon>Platyhelminthes</taxon>
        <taxon>Monogenea</taxon>
        <taxon>Polyopisthocotylea</taxon>
        <taxon>Polystomatidea</taxon>
        <taxon>Polystomatidae</taxon>
        <taxon>Protopolystoma</taxon>
    </lineage>
</organism>
<comment type="caution">
    <text evidence="2">The sequence shown here is derived from an EMBL/GenBank/DDBJ whole genome shotgun (WGS) entry which is preliminary data.</text>
</comment>
<evidence type="ECO:0000256" key="1">
    <source>
        <dbReference type="SAM" id="MobiDB-lite"/>
    </source>
</evidence>
<protein>
    <submittedName>
        <fullName evidence="2">Uncharacterized protein</fullName>
    </submittedName>
</protein>
<reference evidence="2" key="1">
    <citation type="submission" date="2018-11" db="EMBL/GenBank/DDBJ databases">
        <authorList>
            <consortium name="Pathogen Informatics"/>
        </authorList>
    </citation>
    <scope>NUCLEOTIDE SEQUENCE</scope>
</reference>
<keyword evidence="3" id="KW-1185">Reference proteome</keyword>
<sequence>MKKIREGQFGDFYTFWRKIPLAHCNRGRVEPANINTDQLASLTANLGTRRRHSWLARLPKLNRLGKTVSSHQVRSKTSPTQPVVFTPPIGSVDAPSGLGAGNHRVGSKCIWASSEKSIGRQKAVFDTHRHTHTHRSCSRLRPTMSPVLCALRLLSSTCRLPPSAALDRRMSHPSENAGLTSFSRLSRVAVIDRLN</sequence>